<organism evidence="2 3">
    <name type="scientific">Claviceps arundinis</name>
    <dbReference type="NCBI Taxonomy" id="1623583"/>
    <lineage>
        <taxon>Eukaryota</taxon>
        <taxon>Fungi</taxon>
        <taxon>Dikarya</taxon>
        <taxon>Ascomycota</taxon>
        <taxon>Pezizomycotina</taxon>
        <taxon>Sordariomycetes</taxon>
        <taxon>Hypocreomycetidae</taxon>
        <taxon>Hypocreales</taxon>
        <taxon>Clavicipitaceae</taxon>
        <taxon>Claviceps</taxon>
    </lineage>
</organism>
<evidence type="ECO:0000313" key="2">
    <source>
        <dbReference type="EMBL" id="KAG5953738.1"/>
    </source>
</evidence>
<sequence length="121" mass="12903">MPIDVPAAAAMRQLPRNRSVKSWDVVTDPSLQSGEPVILGTPISPGRPSRENPEPSAGGGFQTPGDIQQSGSVAETLIRKLSLVESVPQPKTVAVSQPEEGWSLYDFTSSQQVITTHPDLT</sequence>
<proteinExistence type="predicted"/>
<dbReference type="EMBL" id="SRPR01000398">
    <property type="protein sequence ID" value="KAG5953738.1"/>
    <property type="molecule type" value="Genomic_DNA"/>
</dbReference>
<keyword evidence="3" id="KW-1185">Reference proteome</keyword>
<evidence type="ECO:0000256" key="1">
    <source>
        <dbReference type="SAM" id="MobiDB-lite"/>
    </source>
</evidence>
<reference evidence="2 3" key="1">
    <citation type="journal article" date="2020" name="bioRxiv">
        <title>Whole genome comparisons of ergot fungi reveals the divergence and evolution of species within the genus Claviceps are the result of varying mechanisms driving genome evolution and host range expansion.</title>
        <authorList>
            <person name="Wyka S.A."/>
            <person name="Mondo S.J."/>
            <person name="Liu M."/>
            <person name="Dettman J."/>
            <person name="Nalam V."/>
            <person name="Broders K.D."/>
        </authorList>
    </citation>
    <scope>NUCLEOTIDE SEQUENCE [LARGE SCALE GENOMIC DNA]</scope>
    <source>
        <strain evidence="2 3">LM583</strain>
    </source>
</reference>
<evidence type="ECO:0000313" key="3">
    <source>
        <dbReference type="Proteomes" id="UP000742024"/>
    </source>
</evidence>
<accession>A0ABQ7P3X1</accession>
<dbReference type="Proteomes" id="UP000742024">
    <property type="component" value="Unassembled WGS sequence"/>
</dbReference>
<feature type="region of interest" description="Disordered" evidence="1">
    <location>
        <begin position="16"/>
        <end position="71"/>
    </location>
</feature>
<name>A0ABQ7P3X1_9HYPO</name>
<protein>
    <submittedName>
        <fullName evidence="2">Uncharacterized protein</fullName>
    </submittedName>
</protein>
<gene>
    <name evidence="2" type="ORF">E4U57_005096</name>
</gene>
<comment type="caution">
    <text evidence="2">The sequence shown here is derived from an EMBL/GenBank/DDBJ whole genome shotgun (WGS) entry which is preliminary data.</text>
</comment>